<proteinExistence type="predicted"/>
<evidence type="ECO:0000313" key="2">
    <source>
        <dbReference type="Proteomes" id="UP000076532"/>
    </source>
</evidence>
<name>A0A166N2S6_9AGAM</name>
<accession>A0A166N2S6</accession>
<organism evidence="1 2">
    <name type="scientific">Athelia psychrophila</name>
    <dbReference type="NCBI Taxonomy" id="1759441"/>
    <lineage>
        <taxon>Eukaryota</taxon>
        <taxon>Fungi</taxon>
        <taxon>Dikarya</taxon>
        <taxon>Basidiomycota</taxon>
        <taxon>Agaricomycotina</taxon>
        <taxon>Agaricomycetes</taxon>
        <taxon>Agaricomycetidae</taxon>
        <taxon>Atheliales</taxon>
        <taxon>Atheliaceae</taxon>
        <taxon>Athelia</taxon>
    </lineage>
</organism>
<dbReference type="OrthoDB" id="2637024at2759"/>
<gene>
    <name evidence="1" type="ORF">FIBSPDRAFT_1042053</name>
</gene>
<protein>
    <submittedName>
        <fullName evidence="1">Uncharacterized protein</fullName>
    </submittedName>
</protein>
<sequence length="139" mass="15274">MKAPRRPFPSFSFAMSGPLDSTCSRVPLEQPSQVFRHPPHPKSCRLADLGDPAMRTVDERFSEPTLNQTSHVSIAPTCDIKQDADSSAVIHLHDAIHHTAGNDRRSGSGARRLSMTTLVIDLALAVKRKLSNLHSSRAR</sequence>
<keyword evidence="2" id="KW-1185">Reference proteome</keyword>
<dbReference type="AlphaFoldDB" id="A0A166N2S6"/>
<dbReference type="EMBL" id="KV417525">
    <property type="protein sequence ID" value="KZP24591.1"/>
    <property type="molecule type" value="Genomic_DNA"/>
</dbReference>
<reference evidence="1 2" key="1">
    <citation type="journal article" date="2016" name="Mol. Biol. Evol.">
        <title>Comparative Genomics of Early-Diverging Mushroom-Forming Fungi Provides Insights into the Origins of Lignocellulose Decay Capabilities.</title>
        <authorList>
            <person name="Nagy L.G."/>
            <person name="Riley R."/>
            <person name="Tritt A."/>
            <person name="Adam C."/>
            <person name="Daum C."/>
            <person name="Floudas D."/>
            <person name="Sun H."/>
            <person name="Yadav J.S."/>
            <person name="Pangilinan J."/>
            <person name="Larsson K.H."/>
            <person name="Matsuura K."/>
            <person name="Barry K."/>
            <person name="Labutti K."/>
            <person name="Kuo R."/>
            <person name="Ohm R.A."/>
            <person name="Bhattacharya S.S."/>
            <person name="Shirouzu T."/>
            <person name="Yoshinaga Y."/>
            <person name="Martin F.M."/>
            <person name="Grigoriev I.V."/>
            <person name="Hibbett D.S."/>
        </authorList>
    </citation>
    <scope>NUCLEOTIDE SEQUENCE [LARGE SCALE GENOMIC DNA]</scope>
    <source>
        <strain evidence="1 2">CBS 109695</strain>
    </source>
</reference>
<dbReference type="Proteomes" id="UP000076532">
    <property type="component" value="Unassembled WGS sequence"/>
</dbReference>
<evidence type="ECO:0000313" key="1">
    <source>
        <dbReference type="EMBL" id="KZP24591.1"/>
    </source>
</evidence>